<organism evidence="1 2">
    <name type="scientific">Pterulicium gracile</name>
    <dbReference type="NCBI Taxonomy" id="1884261"/>
    <lineage>
        <taxon>Eukaryota</taxon>
        <taxon>Fungi</taxon>
        <taxon>Dikarya</taxon>
        <taxon>Basidiomycota</taxon>
        <taxon>Agaricomycotina</taxon>
        <taxon>Agaricomycetes</taxon>
        <taxon>Agaricomycetidae</taxon>
        <taxon>Agaricales</taxon>
        <taxon>Pleurotineae</taxon>
        <taxon>Pterulaceae</taxon>
        <taxon>Pterulicium</taxon>
    </lineage>
</organism>
<gene>
    <name evidence="1" type="ORF">BDV98DRAFT_608960</name>
</gene>
<dbReference type="EMBL" id="ML178886">
    <property type="protein sequence ID" value="TFK95421.1"/>
    <property type="molecule type" value="Genomic_DNA"/>
</dbReference>
<keyword evidence="2" id="KW-1185">Reference proteome</keyword>
<dbReference type="AlphaFoldDB" id="A0A5C3Q0T7"/>
<dbReference type="Proteomes" id="UP000305067">
    <property type="component" value="Unassembled WGS sequence"/>
</dbReference>
<name>A0A5C3Q0T7_9AGAR</name>
<protein>
    <submittedName>
        <fullName evidence="1">Uncharacterized protein</fullName>
    </submittedName>
</protein>
<evidence type="ECO:0000313" key="2">
    <source>
        <dbReference type="Proteomes" id="UP000305067"/>
    </source>
</evidence>
<accession>A0A5C3Q0T7</accession>
<proteinExistence type="predicted"/>
<sequence length="178" mass="19715">MHVEDVRVELSTALQRIFRAVDPELKGWDIGLFTNLSELSLGASTGPLSGASSMNVMAGICIIMPQLRSVRCWGSSALTYGLDVFAPPQLEELQFFNYRDLGRDVQWSNSVCGFLDASQSRIRALVVGFTPSFPNMVNLHALLRDNPRMWDSLRTLKIKVQEERAAITTAGESLTLPV</sequence>
<reference evidence="1 2" key="1">
    <citation type="journal article" date="2019" name="Nat. Ecol. Evol.">
        <title>Megaphylogeny resolves global patterns of mushroom evolution.</title>
        <authorList>
            <person name="Varga T."/>
            <person name="Krizsan K."/>
            <person name="Foldi C."/>
            <person name="Dima B."/>
            <person name="Sanchez-Garcia M."/>
            <person name="Sanchez-Ramirez S."/>
            <person name="Szollosi G.J."/>
            <person name="Szarkandi J.G."/>
            <person name="Papp V."/>
            <person name="Albert L."/>
            <person name="Andreopoulos W."/>
            <person name="Angelini C."/>
            <person name="Antonin V."/>
            <person name="Barry K.W."/>
            <person name="Bougher N.L."/>
            <person name="Buchanan P."/>
            <person name="Buyck B."/>
            <person name="Bense V."/>
            <person name="Catcheside P."/>
            <person name="Chovatia M."/>
            <person name="Cooper J."/>
            <person name="Damon W."/>
            <person name="Desjardin D."/>
            <person name="Finy P."/>
            <person name="Geml J."/>
            <person name="Haridas S."/>
            <person name="Hughes K."/>
            <person name="Justo A."/>
            <person name="Karasinski D."/>
            <person name="Kautmanova I."/>
            <person name="Kiss B."/>
            <person name="Kocsube S."/>
            <person name="Kotiranta H."/>
            <person name="LaButti K.M."/>
            <person name="Lechner B.E."/>
            <person name="Liimatainen K."/>
            <person name="Lipzen A."/>
            <person name="Lukacs Z."/>
            <person name="Mihaltcheva S."/>
            <person name="Morgado L.N."/>
            <person name="Niskanen T."/>
            <person name="Noordeloos M.E."/>
            <person name="Ohm R.A."/>
            <person name="Ortiz-Santana B."/>
            <person name="Ovrebo C."/>
            <person name="Racz N."/>
            <person name="Riley R."/>
            <person name="Savchenko A."/>
            <person name="Shiryaev A."/>
            <person name="Soop K."/>
            <person name="Spirin V."/>
            <person name="Szebenyi C."/>
            <person name="Tomsovsky M."/>
            <person name="Tulloss R.E."/>
            <person name="Uehling J."/>
            <person name="Grigoriev I.V."/>
            <person name="Vagvolgyi C."/>
            <person name="Papp T."/>
            <person name="Martin F.M."/>
            <person name="Miettinen O."/>
            <person name="Hibbett D.S."/>
            <person name="Nagy L.G."/>
        </authorList>
    </citation>
    <scope>NUCLEOTIDE SEQUENCE [LARGE SCALE GENOMIC DNA]</scope>
    <source>
        <strain evidence="1 2">CBS 309.79</strain>
    </source>
</reference>
<evidence type="ECO:0000313" key="1">
    <source>
        <dbReference type="EMBL" id="TFK95421.1"/>
    </source>
</evidence>